<protein>
    <recommendedName>
        <fullName evidence="3">AAA domain-containing protein</fullName>
    </recommendedName>
</protein>
<comment type="caution">
    <text evidence="1">The sequence shown here is derived from an EMBL/GenBank/DDBJ whole genome shotgun (WGS) entry which is preliminary data.</text>
</comment>
<accession>A0A8J3KAY4</accession>
<dbReference type="InterPro" id="IPR027417">
    <property type="entry name" value="P-loop_NTPase"/>
</dbReference>
<keyword evidence="2" id="KW-1185">Reference proteome</keyword>
<dbReference type="EMBL" id="BONG01000075">
    <property type="protein sequence ID" value="GIF93915.1"/>
    <property type="molecule type" value="Genomic_DNA"/>
</dbReference>
<organism evidence="1 2">
    <name type="scientific">Catellatospora chokoriensis</name>
    <dbReference type="NCBI Taxonomy" id="310353"/>
    <lineage>
        <taxon>Bacteria</taxon>
        <taxon>Bacillati</taxon>
        <taxon>Actinomycetota</taxon>
        <taxon>Actinomycetes</taxon>
        <taxon>Micromonosporales</taxon>
        <taxon>Micromonosporaceae</taxon>
        <taxon>Catellatospora</taxon>
    </lineage>
</organism>
<dbReference type="AlphaFoldDB" id="A0A8J3KAY4"/>
<proteinExistence type="predicted"/>
<evidence type="ECO:0000313" key="2">
    <source>
        <dbReference type="Proteomes" id="UP000619293"/>
    </source>
</evidence>
<evidence type="ECO:0000313" key="1">
    <source>
        <dbReference type="EMBL" id="GIF93915.1"/>
    </source>
</evidence>
<dbReference type="Pfam" id="PF13238">
    <property type="entry name" value="AAA_18"/>
    <property type="match status" value="1"/>
</dbReference>
<dbReference type="Proteomes" id="UP000619293">
    <property type="component" value="Unassembled WGS sequence"/>
</dbReference>
<evidence type="ECO:0008006" key="3">
    <source>
        <dbReference type="Google" id="ProtNLM"/>
    </source>
</evidence>
<dbReference type="Gene3D" id="3.40.50.300">
    <property type="entry name" value="P-loop containing nucleotide triphosphate hydrolases"/>
    <property type="match status" value="1"/>
</dbReference>
<dbReference type="SUPFAM" id="SSF52540">
    <property type="entry name" value="P-loop containing nucleoside triphosphate hydrolases"/>
    <property type="match status" value="1"/>
</dbReference>
<name>A0A8J3KAY4_9ACTN</name>
<reference evidence="1 2" key="1">
    <citation type="submission" date="2021-01" db="EMBL/GenBank/DDBJ databases">
        <title>Whole genome shotgun sequence of Catellatospora chokoriensis NBRC 107358.</title>
        <authorList>
            <person name="Komaki H."/>
            <person name="Tamura T."/>
        </authorList>
    </citation>
    <scope>NUCLEOTIDE SEQUENCE [LARGE SCALE GENOMIC DNA]</scope>
    <source>
        <strain evidence="1 2">NBRC 107358</strain>
    </source>
</reference>
<dbReference type="RefSeq" id="WP_191841478.1">
    <property type="nucleotide sequence ID" value="NZ_BAAALB010000019.1"/>
</dbReference>
<gene>
    <name evidence="1" type="ORF">Cch02nite_73590</name>
</gene>
<sequence length="185" mass="20271">MSTVVLITGVSGTGKSALARHLTARGEHAISLDAHPGLCRWEDPAGRPVVRPEQPDIGWLRRHHWNWRPAVLDMLIGQLRSADLDRVFVCGTAANMALLTDRFDLIFALDVDLEIMLARLRHPERGNDFGRAGASRQLLAERFATDRAATSRLAHVVINATDPLTVVANAIRGYTAICQLQPVAA</sequence>